<dbReference type="AlphaFoldDB" id="A0AAN8K8W5"/>
<keyword evidence="3" id="KW-1185">Reference proteome</keyword>
<evidence type="ECO:0000313" key="2">
    <source>
        <dbReference type="EMBL" id="KAK6190783.1"/>
    </source>
</evidence>
<dbReference type="EMBL" id="JAZGQO010000002">
    <property type="protein sequence ID" value="KAK6190783.1"/>
    <property type="molecule type" value="Genomic_DNA"/>
</dbReference>
<comment type="caution">
    <text evidence="2">The sequence shown here is derived from an EMBL/GenBank/DDBJ whole genome shotgun (WGS) entry which is preliminary data.</text>
</comment>
<feature type="coiled-coil region" evidence="1">
    <location>
        <begin position="81"/>
        <end position="108"/>
    </location>
</feature>
<sequence length="133" mass="15741">MQLKTPRRIINQTLKRKTDTIAKNHAKIRTLQRQQLNGNHLANELARKNVELNYLKNAHRKLIAYHRKRAKRSKTLPAAKYQRTHAKLREQDETIKRLEHDNLLLEEVVEETKVTKGKAPSPRWMTRHTPQVC</sequence>
<accession>A0AAN8K8W5</accession>
<reference evidence="2 3" key="1">
    <citation type="submission" date="2024-01" db="EMBL/GenBank/DDBJ databases">
        <title>The genome of the rayed Mediterranean limpet Patella caerulea (Linnaeus, 1758).</title>
        <authorList>
            <person name="Anh-Thu Weber A."/>
            <person name="Halstead-Nussloch G."/>
        </authorList>
    </citation>
    <scope>NUCLEOTIDE SEQUENCE [LARGE SCALE GENOMIC DNA]</scope>
    <source>
        <strain evidence="2">AATW-2023a</strain>
        <tissue evidence="2">Whole specimen</tissue>
    </source>
</reference>
<evidence type="ECO:0000313" key="3">
    <source>
        <dbReference type="Proteomes" id="UP001347796"/>
    </source>
</evidence>
<protein>
    <submittedName>
        <fullName evidence="2">Uncharacterized protein</fullName>
    </submittedName>
</protein>
<gene>
    <name evidence="2" type="ORF">SNE40_002573</name>
</gene>
<name>A0AAN8K8W5_PATCE</name>
<proteinExistence type="predicted"/>
<organism evidence="2 3">
    <name type="scientific">Patella caerulea</name>
    <name type="common">Rayed Mediterranean limpet</name>
    <dbReference type="NCBI Taxonomy" id="87958"/>
    <lineage>
        <taxon>Eukaryota</taxon>
        <taxon>Metazoa</taxon>
        <taxon>Spiralia</taxon>
        <taxon>Lophotrochozoa</taxon>
        <taxon>Mollusca</taxon>
        <taxon>Gastropoda</taxon>
        <taxon>Patellogastropoda</taxon>
        <taxon>Patelloidea</taxon>
        <taxon>Patellidae</taxon>
        <taxon>Patella</taxon>
    </lineage>
</organism>
<dbReference type="Proteomes" id="UP001347796">
    <property type="component" value="Unassembled WGS sequence"/>
</dbReference>
<keyword evidence="1" id="KW-0175">Coiled coil</keyword>
<evidence type="ECO:0000256" key="1">
    <source>
        <dbReference type="SAM" id="Coils"/>
    </source>
</evidence>